<feature type="compositionally biased region" description="Polar residues" evidence="1">
    <location>
        <begin position="347"/>
        <end position="358"/>
    </location>
</feature>
<dbReference type="Pfam" id="PF09580">
    <property type="entry name" value="Spore_YhcN_YlaJ"/>
    <property type="match status" value="1"/>
</dbReference>
<evidence type="ECO:0000313" key="3">
    <source>
        <dbReference type="EMBL" id="QQE75274.1"/>
    </source>
</evidence>
<dbReference type="KEGG" id="bcop:JD108_04930"/>
<dbReference type="EMBL" id="CP066308">
    <property type="protein sequence ID" value="QQE75274.1"/>
    <property type="molecule type" value="Genomic_DNA"/>
</dbReference>
<dbReference type="PROSITE" id="PS51257">
    <property type="entry name" value="PROKAR_LIPOPROTEIN"/>
    <property type="match status" value="1"/>
</dbReference>
<dbReference type="Proteomes" id="UP000677234">
    <property type="component" value="Chromosome"/>
</dbReference>
<protein>
    <submittedName>
        <fullName evidence="3">YhcN/YlaJ family sporulation lipoprotein</fullName>
    </submittedName>
</protein>
<proteinExistence type="predicted"/>
<feature type="region of interest" description="Disordered" evidence="1">
    <location>
        <begin position="339"/>
        <end position="370"/>
    </location>
</feature>
<keyword evidence="6" id="KW-1185">Reference proteome</keyword>
<evidence type="ECO:0000313" key="6">
    <source>
        <dbReference type="Proteomes" id="UP000677234"/>
    </source>
</evidence>
<name>A0A7T5EME4_9BACL</name>
<dbReference type="Proteomes" id="UP000595847">
    <property type="component" value="Chromosome"/>
</dbReference>
<organism evidence="3 5">
    <name type="scientific">Brevibacillus composti</name>
    <dbReference type="NCBI Taxonomy" id="2796470"/>
    <lineage>
        <taxon>Bacteria</taxon>
        <taxon>Bacillati</taxon>
        <taxon>Bacillota</taxon>
        <taxon>Bacilli</taxon>
        <taxon>Bacillales</taxon>
        <taxon>Paenibacillaceae</taxon>
        <taxon>Brevibacillus</taxon>
    </lineage>
</organism>
<keyword evidence="2" id="KW-0732">Signal</keyword>
<evidence type="ECO:0000313" key="5">
    <source>
        <dbReference type="Proteomes" id="UP000595847"/>
    </source>
</evidence>
<dbReference type="AlphaFoldDB" id="A0A7T5EME4"/>
<reference evidence="4" key="2">
    <citation type="submission" date="2021-04" db="EMBL/GenBank/DDBJ databases">
        <title>Brevibacillus composti FJAT-54423, complete genome.</title>
        <authorList>
            <person name="Tang R."/>
        </authorList>
    </citation>
    <scope>NUCLEOTIDE SEQUENCE</scope>
    <source>
        <strain evidence="4">FJAT-54424</strain>
    </source>
</reference>
<feature type="chain" id="PRO_5038864424" evidence="2">
    <location>
        <begin position="29"/>
        <end position="370"/>
    </location>
</feature>
<evidence type="ECO:0000256" key="1">
    <source>
        <dbReference type="SAM" id="MobiDB-lite"/>
    </source>
</evidence>
<dbReference type="InterPro" id="IPR019076">
    <property type="entry name" value="Spore_lipoprot_YhcN/YlaJ-like"/>
</dbReference>
<reference evidence="3 5" key="1">
    <citation type="submission" date="2020-12" db="EMBL/GenBank/DDBJ databases">
        <title>strain FJAT-54423T represents a novel species of the genus Brevibacillus.</title>
        <authorList>
            <person name="Tang R."/>
        </authorList>
    </citation>
    <scope>NUCLEOTIDE SEQUENCE [LARGE SCALE GENOMIC DNA]</scope>
    <source>
        <strain evidence="3 5">FJAT-54423</strain>
    </source>
</reference>
<evidence type="ECO:0000256" key="2">
    <source>
        <dbReference type="SAM" id="SignalP"/>
    </source>
</evidence>
<dbReference type="EMBL" id="CP073708">
    <property type="protein sequence ID" value="QUO42301.1"/>
    <property type="molecule type" value="Genomic_DNA"/>
</dbReference>
<accession>A0A7T5EME4</accession>
<gene>
    <name evidence="3" type="ORF">JD108_04930</name>
    <name evidence="4" type="ORF">KDJ56_04610</name>
</gene>
<feature type="signal peptide" evidence="2">
    <location>
        <begin position="1"/>
        <end position="28"/>
    </location>
</feature>
<keyword evidence="3" id="KW-0449">Lipoprotein</keyword>
<evidence type="ECO:0000313" key="4">
    <source>
        <dbReference type="EMBL" id="QUO42301.1"/>
    </source>
</evidence>
<sequence>MDPLNKKSWLLQAVAGIALLTAACGNNAAPAPDATNNGTRVNQAAPRLFNTDKASIYNNAPGAPGGQAMTNFPYTDSGVGNYGFTNNAVTNGYTFGTNNPRTGIGPNAGTDAALNGYRSYNAFTDNGTRALNRNGNANQSIYRANNGVGTMSAATMPHTGFVQVHSTDVRGTGAGTMGNRTGTAGVTGFGPGGVGGAGGAGTGANGGAGFGAGMGAGAGATNGGYGANNVYVDRQALARAVGNVAVSCPGVDRATVLVTDEEVFVGLNTQGPNARTAKNQARANALSVTPRYYKVYVTDNPQHIDEISRVASRTTNGPVIRAEDTRQFDALVKRMGGTVDGEEMRTKGSSMTTETNRGQKAKQGMGTSSR</sequence>